<evidence type="ECO:0000256" key="12">
    <source>
        <dbReference type="ARBA" id="ARBA00069616"/>
    </source>
</evidence>
<comment type="caution">
    <text evidence="15">The sequence shown here is derived from an EMBL/GenBank/DDBJ whole genome shotgun (WGS) entry which is preliminary data.</text>
</comment>
<evidence type="ECO:0000256" key="6">
    <source>
        <dbReference type="ARBA" id="ARBA00022833"/>
    </source>
</evidence>
<proteinExistence type="inferred from homology"/>
<evidence type="ECO:0000256" key="8">
    <source>
        <dbReference type="ARBA" id="ARBA00023239"/>
    </source>
</evidence>
<keyword evidence="4" id="KW-0216">Detoxification</keyword>
<keyword evidence="5" id="KW-0479">Metal-binding</keyword>
<evidence type="ECO:0000256" key="7">
    <source>
        <dbReference type="ARBA" id="ARBA00022898"/>
    </source>
</evidence>
<evidence type="ECO:0000256" key="13">
    <source>
        <dbReference type="ARBA" id="ARBA00075219"/>
    </source>
</evidence>
<evidence type="ECO:0000256" key="10">
    <source>
        <dbReference type="ARBA" id="ARBA00055764"/>
    </source>
</evidence>
<comment type="function">
    <text evidence="10">Catalyzes the conversion of D-serine to pyruvate and ammonia. May play a role in D-serine detoxification.</text>
</comment>
<dbReference type="Pfam" id="PF01168">
    <property type="entry name" value="Ala_racemase_N"/>
    <property type="match status" value="1"/>
</dbReference>
<dbReference type="FunFam" id="3.20.20.10:FF:000016">
    <property type="entry name" value="D-serine dehydratase"/>
    <property type="match status" value="1"/>
</dbReference>
<dbReference type="GO" id="GO:0036088">
    <property type="term" value="P:D-serine catabolic process"/>
    <property type="evidence" value="ECO:0007669"/>
    <property type="project" value="TreeGrafter"/>
</dbReference>
<reference evidence="15 16" key="1">
    <citation type="journal article" date="2018" name="G3 (Bethesda)">
        <title>Phylogenetic and Phylogenomic Definition of Rhizopus Species.</title>
        <authorList>
            <person name="Gryganskyi A.P."/>
            <person name="Golan J."/>
            <person name="Dolatabadi S."/>
            <person name="Mondo S."/>
            <person name="Robb S."/>
            <person name="Idnurm A."/>
            <person name="Muszewska A."/>
            <person name="Steczkiewicz K."/>
            <person name="Masonjones S."/>
            <person name="Liao H.L."/>
            <person name="Gajdeczka M.T."/>
            <person name="Anike F."/>
            <person name="Vuek A."/>
            <person name="Anishchenko I.M."/>
            <person name="Voigt K."/>
            <person name="de Hoog G.S."/>
            <person name="Smith M.E."/>
            <person name="Heitman J."/>
            <person name="Vilgalys R."/>
            <person name="Stajich J.E."/>
        </authorList>
    </citation>
    <scope>NUCLEOTIDE SEQUENCE [LARGE SCALE GENOMIC DNA]</scope>
    <source>
        <strain evidence="15 16">LSU 92-RS-03</strain>
    </source>
</reference>
<dbReference type="PANTHER" id="PTHR28004:SF2">
    <property type="entry name" value="D-SERINE DEHYDRATASE"/>
    <property type="match status" value="1"/>
</dbReference>
<evidence type="ECO:0000256" key="5">
    <source>
        <dbReference type="ARBA" id="ARBA00022723"/>
    </source>
</evidence>
<dbReference type="InterPro" id="IPR026956">
    <property type="entry name" value="D-ser_dehydrat-like_dom"/>
</dbReference>
<dbReference type="SMART" id="SM01119">
    <property type="entry name" value="D-ser_dehydrat"/>
    <property type="match status" value="1"/>
</dbReference>
<dbReference type="Gene3D" id="3.20.20.10">
    <property type="entry name" value="Alanine racemase"/>
    <property type="match status" value="1"/>
</dbReference>
<dbReference type="OrthoDB" id="20198at2759"/>
<evidence type="ECO:0000256" key="9">
    <source>
        <dbReference type="ARBA" id="ARBA00051198"/>
    </source>
</evidence>
<sequence>MSIFRLTFSFYYQITMQTKTQLLPINFRAEWKETLVREMVGKKLYQLRTPSLVISRPILERNCNRLGKITTELGLNIRVHIKTHKTVEGARIQLTGANSHAIVVSTLPEAYAMIHSDLVLVGFPITPDKFDDVFELSTKVPKFQIFIDNLATLEALEAYYKERFGDDNHVHPIYVFLKIDCGYGRAGVPLNDSKTVELAKRLQNSTCVVFDGMYTHAGHSYSSKSPQEALEYLINECNVARQFRDFLKDNGVDIKYISIGATPTVKAISAFMHQTDHIKDILKDINEVHAGAFAFLDKQQVATGLSTFGDVSISVATRIASVYHERNSVLIDGGALAFSKDTAPQGGFGFVVDMHDKDQQGKPKIVASVTKISQEHGILQRLDGSTLSRPDLQIGSVVRVIPNHCCLAAACHPLYLIVEDDDTVVDVWVPVRGW</sequence>
<dbReference type="GO" id="GO:0046872">
    <property type="term" value="F:metal ion binding"/>
    <property type="evidence" value="ECO:0007669"/>
    <property type="project" value="UniProtKB-KW"/>
</dbReference>
<dbReference type="InterPro" id="IPR042208">
    <property type="entry name" value="D-ser_dehydrat-like_sf"/>
</dbReference>
<evidence type="ECO:0000256" key="4">
    <source>
        <dbReference type="ARBA" id="ARBA00022575"/>
    </source>
</evidence>
<evidence type="ECO:0000313" key="15">
    <source>
        <dbReference type="EMBL" id="RCI06468.1"/>
    </source>
</evidence>
<dbReference type="Gene3D" id="2.40.37.20">
    <property type="entry name" value="D-serine dehydratase-like domain"/>
    <property type="match status" value="1"/>
</dbReference>
<feature type="domain" description="D-serine dehydratase-like" evidence="14">
    <location>
        <begin position="312"/>
        <end position="419"/>
    </location>
</feature>
<dbReference type="InterPro" id="IPR029066">
    <property type="entry name" value="PLP-binding_barrel"/>
</dbReference>
<evidence type="ECO:0000256" key="11">
    <source>
        <dbReference type="ARBA" id="ARBA00066349"/>
    </source>
</evidence>
<dbReference type="EMBL" id="PJQM01000147">
    <property type="protein sequence ID" value="RCI06468.1"/>
    <property type="molecule type" value="Genomic_DNA"/>
</dbReference>
<dbReference type="STRING" id="4846.A0A367KW86"/>
<keyword evidence="6" id="KW-0862">Zinc</keyword>
<comment type="similarity">
    <text evidence="3">Belongs to the DSD1 family.</text>
</comment>
<evidence type="ECO:0000259" key="14">
    <source>
        <dbReference type="SMART" id="SM01119"/>
    </source>
</evidence>
<keyword evidence="7" id="KW-0663">Pyridoxal phosphate</keyword>
<name>A0A367KW86_RHIST</name>
<dbReference type="InterPro" id="IPR001608">
    <property type="entry name" value="Ala_racemase_N"/>
</dbReference>
<accession>A0A367KW86</accession>
<evidence type="ECO:0000256" key="2">
    <source>
        <dbReference type="ARBA" id="ARBA00001947"/>
    </source>
</evidence>
<keyword evidence="16" id="KW-1185">Reference proteome</keyword>
<dbReference type="AlphaFoldDB" id="A0A367KW86"/>
<evidence type="ECO:0000313" key="16">
    <source>
        <dbReference type="Proteomes" id="UP000253551"/>
    </source>
</evidence>
<comment type="catalytic activity">
    <reaction evidence="9">
        <text>D-serine = pyruvate + NH4(+)</text>
        <dbReference type="Rhea" id="RHEA:13977"/>
        <dbReference type="ChEBI" id="CHEBI:15361"/>
        <dbReference type="ChEBI" id="CHEBI:28938"/>
        <dbReference type="ChEBI" id="CHEBI:35247"/>
        <dbReference type="EC" id="4.3.1.18"/>
    </reaction>
    <physiologicalReaction direction="left-to-right" evidence="9">
        <dbReference type="Rhea" id="RHEA:13978"/>
    </physiologicalReaction>
</comment>
<evidence type="ECO:0000256" key="3">
    <source>
        <dbReference type="ARBA" id="ARBA00005323"/>
    </source>
</evidence>
<dbReference type="GO" id="GO:0009636">
    <property type="term" value="P:response to toxic substance"/>
    <property type="evidence" value="ECO:0007669"/>
    <property type="project" value="UniProtKB-KW"/>
</dbReference>
<dbReference type="SUPFAM" id="SSF51419">
    <property type="entry name" value="PLP-binding barrel"/>
    <property type="match status" value="1"/>
</dbReference>
<gene>
    <name evidence="15" type="ORF">CU098_013405</name>
</gene>
<dbReference type="Proteomes" id="UP000253551">
    <property type="component" value="Unassembled WGS sequence"/>
</dbReference>
<organism evidence="15 16">
    <name type="scientific">Rhizopus stolonifer</name>
    <name type="common">Rhizopus nigricans</name>
    <dbReference type="NCBI Taxonomy" id="4846"/>
    <lineage>
        <taxon>Eukaryota</taxon>
        <taxon>Fungi</taxon>
        <taxon>Fungi incertae sedis</taxon>
        <taxon>Mucoromycota</taxon>
        <taxon>Mucoromycotina</taxon>
        <taxon>Mucoromycetes</taxon>
        <taxon>Mucorales</taxon>
        <taxon>Mucorineae</taxon>
        <taxon>Rhizopodaceae</taxon>
        <taxon>Rhizopus</taxon>
    </lineage>
</organism>
<dbReference type="EC" id="4.3.1.18" evidence="11"/>
<keyword evidence="8" id="KW-0456">Lyase</keyword>
<dbReference type="InterPro" id="IPR051466">
    <property type="entry name" value="D-amino_acid_metab_enzyme"/>
</dbReference>
<dbReference type="GO" id="GO:0008721">
    <property type="term" value="F:D-serine ammonia-lyase activity"/>
    <property type="evidence" value="ECO:0007669"/>
    <property type="project" value="UniProtKB-EC"/>
</dbReference>
<dbReference type="Pfam" id="PF14031">
    <property type="entry name" value="D-ser_dehydrat"/>
    <property type="match status" value="1"/>
</dbReference>
<evidence type="ECO:0000256" key="1">
    <source>
        <dbReference type="ARBA" id="ARBA00001933"/>
    </source>
</evidence>
<comment type="cofactor">
    <cofactor evidence="2">
        <name>Zn(2+)</name>
        <dbReference type="ChEBI" id="CHEBI:29105"/>
    </cofactor>
</comment>
<comment type="cofactor">
    <cofactor evidence="1">
        <name>pyridoxal 5'-phosphate</name>
        <dbReference type="ChEBI" id="CHEBI:597326"/>
    </cofactor>
</comment>
<dbReference type="PANTHER" id="PTHR28004">
    <property type="entry name" value="ZGC:162816-RELATED"/>
    <property type="match status" value="1"/>
</dbReference>
<protein>
    <recommendedName>
        <fullName evidence="12">D-serine dehydratase</fullName>
        <ecNumber evidence="11">4.3.1.18</ecNumber>
    </recommendedName>
    <alternativeName>
        <fullName evidence="13">D-serine deaminase</fullName>
    </alternativeName>
</protein>